<feature type="transmembrane region" description="Helical" evidence="1">
    <location>
        <begin position="134"/>
        <end position="154"/>
    </location>
</feature>
<dbReference type="Gene3D" id="3.40.50.1820">
    <property type="entry name" value="alpha/beta hydrolase"/>
    <property type="match status" value="1"/>
</dbReference>
<dbReference type="GO" id="GO:0004806">
    <property type="term" value="F:triacylglycerol lipase activity"/>
    <property type="evidence" value="ECO:0007669"/>
    <property type="project" value="UniProtKB-EC"/>
</dbReference>
<dbReference type="InterPro" id="IPR002918">
    <property type="entry name" value="Lipase_EstA/Esterase_EstB"/>
</dbReference>
<keyword evidence="1" id="KW-1133">Transmembrane helix</keyword>
<keyword evidence="1" id="KW-0812">Transmembrane</keyword>
<name>A0A6N3HBP8_CLOBU</name>
<dbReference type="Pfam" id="PF01674">
    <property type="entry name" value="Lipase_2"/>
    <property type="match status" value="1"/>
</dbReference>
<keyword evidence="1" id="KW-0472">Membrane</keyword>
<feature type="transmembrane region" description="Helical" evidence="1">
    <location>
        <begin position="34"/>
        <end position="51"/>
    </location>
</feature>
<feature type="transmembrane region" description="Helical" evidence="1">
    <location>
        <begin position="72"/>
        <end position="91"/>
    </location>
</feature>
<keyword evidence="2" id="KW-0378">Hydrolase</keyword>
<dbReference type="InterPro" id="IPR029058">
    <property type="entry name" value="AB_hydrolase_fold"/>
</dbReference>
<evidence type="ECO:0000256" key="1">
    <source>
        <dbReference type="SAM" id="Phobius"/>
    </source>
</evidence>
<proteinExistence type="predicted"/>
<dbReference type="EMBL" id="CACRTU010000048">
    <property type="protein sequence ID" value="VYU74225.1"/>
    <property type="molecule type" value="Genomic_DNA"/>
</dbReference>
<protein>
    <submittedName>
        <fullName evidence="2">Lipase</fullName>
        <ecNumber evidence="2">3.1.1.3</ecNumber>
    </submittedName>
</protein>
<organism evidence="2">
    <name type="scientific">Clostridium butyricum</name>
    <dbReference type="NCBI Taxonomy" id="1492"/>
    <lineage>
        <taxon>Bacteria</taxon>
        <taxon>Bacillati</taxon>
        <taxon>Bacillota</taxon>
        <taxon>Clostridia</taxon>
        <taxon>Eubacteriales</taxon>
        <taxon>Clostridiaceae</taxon>
        <taxon>Clostridium</taxon>
    </lineage>
</organism>
<sequence>MNDKRIYFRIRNIIIFTLLMNMIFIFNIMKTKILCYIIGIIVLLIYLYINIIPLRLKKLNKRVCIMVSGYELIADSSLAVLIEIILYIFLLNTDNLTINSKEFIINGITAVCVLIIPVINGFMRMMFTSRNLGIVNRLLIVLLWWAPILNFIILNGCCKKVRYEYFYEQSKELRNDVRKENEVCRTRYPIVMVHGIFFRDWMFINYWGRIPKELMRNGAQIFYGKQQSSNAVCKSAQELKENILKIINDTGCEKVNIIAHSKGGLDSRYAISCLGLSKYVASLTTVNTPHRGCKYVDFLLDKAPDKFKNYVAKKYNRTFVKLGDKNPDFLAGVADLTLEKCSQFNIKVKDVEGVLYQSVTSKMKNMFSSGFPLNIGYILAKIFDGENDGLVEVSSAKWGNFLGTLTAGKKGISHGDMVDLTRQDIRGYDVCEFYVDLVRKLKEKGN</sequence>
<gene>
    <name evidence="2" type="primary">lip</name>
    <name evidence="2" type="ORF">CBLFYP62_03707</name>
</gene>
<dbReference type="SUPFAM" id="SSF53474">
    <property type="entry name" value="alpha/beta-Hydrolases"/>
    <property type="match status" value="1"/>
</dbReference>
<dbReference type="EC" id="3.1.1.3" evidence="2"/>
<feature type="transmembrane region" description="Helical" evidence="1">
    <location>
        <begin position="12"/>
        <end position="28"/>
    </location>
</feature>
<accession>A0A6N3HBP8</accession>
<dbReference type="AlphaFoldDB" id="A0A6N3HBP8"/>
<evidence type="ECO:0000313" key="2">
    <source>
        <dbReference type="EMBL" id="VYU74225.1"/>
    </source>
</evidence>
<reference evidence="2" key="1">
    <citation type="submission" date="2019-11" db="EMBL/GenBank/DDBJ databases">
        <authorList>
            <person name="Feng L."/>
        </authorList>
    </citation>
    <scope>NUCLEOTIDE SEQUENCE</scope>
    <source>
        <strain evidence="2">CButyricumLFYP62</strain>
    </source>
</reference>
<dbReference type="GO" id="GO:0016042">
    <property type="term" value="P:lipid catabolic process"/>
    <property type="evidence" value="ECO:0007669"/>
    <property type="project" value="InterPro"/>
</dbReference>
<feature type="transmembrane region" description="Helical" evidence="1">
    <location>
        <begin position="103"/>
        <end position="122"/>
    </location>
</feature>